<comment type="caution">
    <text evidence="3">The sequence shown here is derived from an EMBL/GenBank/DDBJ whole genome shotgun (WGS) entry which is preliminary data.</text>
</comment>
<dbReference type="AlphaFoldDB" id="A0A7Z0ABG9"/>
<dbReference type="CDD" id="cd07012">
    <property type="entry name" value="PBP2_Bug_TTT"/>
    <property type="match status" value="1"/>
</dbReference>
<dbReference type="InterPro" id="IPR005064">
    <property type="entry name" value="BUG"/>
</dbReference>
<dbReference type="Pfam" id="PF03401">
    <property type="entry name" value="TctC"/>
    <property type="match status" value="1"/>
</dbReference>
<dbReference type="PIRSF" id="PIRSF017082">
    <property type="entry name" value="YflP"/>
    <property type="match status" value="1"/>
</dbReference>
<dbReference type="PANTHER" id="PTHR42928">
    <property type="entry name" value="TRICARBOXYLATE-BINDING PROTEIN"/>
    <property type="match status" value="1"/>
</dbReference>
<dbReference type="Gene3D" id="3.40.190.150">
    <property type="entry name" value="Bordetella uptake gene, domain 1"/>
    <property type="match status" value="1"/>
</dbReference>
<organism evidence="3 4">
    <name type="scientific">Spelaeicoccus albus</name>
    <dbReference type="NCBI Taxonomy" id="1280376"/>
    <lineage>
        <taxon>Bacteria</taxon>
        <taxon>Bacillati</taxon>
        <taxon>Actinomycetota</taxon>
        <taxon>Actinomycetes</taxon>
        <taxon>Micrococcales</taxon>
        <taxon>Brevibacteriaceae</taxon>
        <taxon>Spelaeicoccus</taxon>
    </lineage>
</organism>
<comment type="similarity">
    <text evidence="1">Belongs to the UPF0065 (bug) family.</text>
</comment>
<dbReference type="SUPFAM" id="SSF53850">
    <property type="entry name" value="Periplasmic binding protein-like II"/>
    <property type="match status" value="1"/>
</dbReference>
<dbReference type="Gene3D" id="3.40.190.10">
    <property type="entry name" value="Periplasmic binding protein-like II"/>
    <property type="match status" value="1"/>
</dbReference>
<evidence type="ECO:0000313" key="3">
    <source>
        <dbReference type="EMBL" id="NYI67126.1"/>
    </source>
</evidence>
<keyword evidence="4" id="KW-1185">Reference proteome</keyword>
<evidence type="ECO:0000313" key="4">
    <source>
        <dbReference type="Proteomes" id="UP000539111"/>
    </source>
</evidence>
<dbReference type="InterPro" id="IPR042100">
    <property type="entry name" value="Bug_dom1"/>
</dbReference>
<protein>
    <submittedName>
        <fullName evidence="3">Putative tricarboxylic transport membrane protein</fullName>
    </submittedName>
</protein>
<gene>
    <name evidence="3" type="ORF">BJY26_001432</name>
</gene>
<sequence>MNTKRMTAAFAAVTLGVALTGCSGGSGSANGGKNYPSGPTTVTAPADPGSGWDTTARALVKSLKQEDLVSTPLPVQNRPGATGSVWLAQTVHKRKGKDNYISMTSLPIMSNQIRGRTEYGYKDVTMLGVLYETHYIVVVPADSPYKNLDDLMKAIKKNPKSVPVGAAGDDRLPFGLLAKAGDADPKSVNFINYEGGGDEITALLNGDVKAAVAGVSEFRGQLEAGKLRGLAVVADKPLSSKKLSDIPTATSQGYDVTVANWRGVYGPPDMPDYAVKYWQKKLKKVETTKTWKDFAEKNQWDINYMTGQKMKKYLDTTNTNIKTALKSIGQAGSEG</sequence>
<evidence type="ECO:0000256" key="2">
    <source>
        <dbReference type="SAM" id="MobiDB-lite"/>
    </source>
</evidence>
<dbReference type="Proteomes" id="UP000539111">
    <property type="component" value="Unassembled WGS sequence"/>
</dbReference>
<proteinExistence type="inferred from homology"/>
<accession>A0A7Z0ABG9</accession>
<dbReference type="PANTHER" id="PTHR42928:SF3">
    <property type="entry name" value="UPF0065 PROTEIN YFLP"/>
    <property type="match status" value="1"/>
</dbReference>
<name>A0A7Z0ABG9_9MICO</name>
<dbReference type="PROSITE" id="PS51257">
    <property type="entry name" value="PROKAR_LIPOPROTEIN"/>
    <property type="match status" value="1"/>
</dbReference>
<dbReference type="RefSeq" id="WP_237249062.1">
    <property type="nucleotide sequence ID" value="NZ_JACBZP010000001.1"/>
</dbReference>
<dbReference type="EMBL" id="JACBZP010000001">
    <property type="protein sequence ID" value="NYI67126.1"/>
    <property type="molecule type" value="Genomic_DNA"/>
</dbReference>
<feature type="region of interest" description="Disordered" evidence="2">
    <location>
        <begin position="27"/>
        <end position="50"/>
    </location>
</feature>
<evidence type="ECO:0000256" key="1">
    <source>
        <dbReference type="ARBA" id="ARBA00006987"/>
    </source>
</evidence>
<reference evidence="3 4" key="1">
    <citation type="submission" date="2020-07" db="EMBL/GenBank/DDBJ databases">
        <title>Sequencing the genomes of 1000 actinobacteria strains.</title>
        <authorList>
            <person name="Klenk H.-P."/>
        </authorList>
    </citation>
    <scope>NUCLEOTIDE SEQUENCE [LARGE SCALE GENOMIC DNA]</scope>
    <source>
        <strain evidence="3 4">DSM 26341</strain>
    </source>
</reference>